<dbReference type="InterPro" id="IPR007627">
    <property type="entry name" value="RNA_pol_sigma70_r2"/>
</dbReference>
<feature type="domain" description="RNA polymerase sigma-70 region 2" evidence="5">
    <location>
        <begin position="21"/>
        <end position="85"/>
    </location>
</feature>
<comment type="similarity">
    <text evidence="1">Belongs to the sigma-70 factor family. ECF subfamily.</text>
</comment>
<dbReference type="SUPFAM" id="SSF88659">
    <property type="entry name" value="Sigma3 and sigma4 domains of RNA polymerase sigma factors"/>
    <property type="match status" value="1"/>
</dbReference>
<evidence type="ECO:0000256" key="4">
    <source>
        <dbReference type="ARBA" id="ARBA00023163"/>
    </source>
</evidence>
<evidence type="ECO:0000313" key="8">
    <source>
        <dbReference type="Proteomes" id="UP000020529"/>
    </source>
</evidence>
<accession>A0A015UIC7</accession>
<dbReference type="InterPro" id="IPR014327">
    <property type="entry name" value="RNA_pol_sigma70_bacteroid"/>
</dbReference>
<keyword evidence="2" id="KW-0805">Transcription regulation</keyword>
<dbReference type="EMBL" id="JGCY01000350">
    <property type="protein sequence ID" value="EXY73643.1"/>
    <property type="molecule type" value="Genomic_DNA"/>
</dbReference>
<comment type="caution">
    <text evidence="7">The sequence shown here is derived from an EMBL/GenBank/DDBJ whole genome shotgun (WGS) entry which is preliminary data.</text>
</comment>
<sequence length="182" mass="21967">MQEKETVRKLKHGDQEAFAFLYNHYWKQVYNFTRLYFTASMDIEEIVQEVFVKVWESHHFLDENKSFEGYLFIITRNVIFNHSRRYYKETALKITAIQAVEESYDMEGELDAADLKKYIDELVMQLPPRQREVFHMSRELHMSNREIAEHFSITEKAIERHINLALKFLKKNLNLFMLFMAA</sequence>
<dbReference type="InterPro" id="IPR014284">
    <property type="entry name" value="RNA_pol_sigma-70_dom"/>
</dbReference>
<evidence type="ECO:0000256" key="2">
    <source>
        <dbReference type="ARBA" id="ARBA00023015"/>
    </source>
</evidence>
<evidence type="ECO:0000313" key="7">
    <source>
        <dbReference type="EMBL" id="EXY73643.1"/>
    </source>
</evidence>
<dbReference type="Pfam" id="PF04542">
    <property type="entry name" value="Sigma70_r2"/>
    <property type="match status" value="1"/>
</dbReference>
<proteinExistence type="inferred from homology"/>
<keyword evidence="3" id="KW-0731">Sigma factor</keyword>
<dbReference type="PANTHER" id="PTHR43133">
    <property type="entry name" value="RNA POLYMERASE ECF-TYPE SIGMA FACTO"/>
    <property type="match status" value="1"/>
</dbReference>
<evidence type="ECO:0000259" key="5">
    <source>
        <dbReference type="Pfam" id="PF04542"/>
    </source>
</evidence>
<name>A0A015UIC7_BACFG</name>
<feature type="domain" description="RNA polymerase sigma factor 70 region 4 type 2" evidence="6">
    <location>
        <begin position="118"/>
        <end position="169"/>
    </location>
</feature>
<dbReference type="Pfam" id="PF08281">
    <property type="entry name" value="Sigma70_r4_2"/>
    <property type="match status" value="1"/>
</dbReference>
<dbReference type="PATRIC" id="fig|1339315.3.peg.3240"/>
<dbReference type="Proteomes" id="UP000020529">
    <property type="component" value="Unassembled WGS sequence"/>
</dbReference>
<gene>
    <name evidence="7" type="ORF">M124_2543</name>
</gene>
<dbReference type="SUPFAM" id="SSF88946">
    <property type="entry name" value="Sigma2 domain of RNA polymerase sigma factors"/>
    <property type="match status" value="1"/>
</dbReference>
<dbReference type="GO" id="GO:0016987">
    <property type="term" value="F:sigma factor activity"/>
    <property type="evidence" value="ECO:0007669"/>
    <property type="project" value="UniProtKB-KW"/>
</dbReference>
<dbReference type="RefSeq" id="WP_022348265.1">
    <property type="nucleotide sequence ID" value="NZ_JGCY01000350.1"/>
</dbReference>
<dbReference type="GO" id="GO:0006352">
    <property type="term" value="P:DNA-templated transcription initiation"/>
    <property type="evidence" value="ECO:0007669"/>
    <property type="project" value="InterPro"/>
</dbReference>
<dbReference type="GO" id="GO:0003677">
    <property type="term" value="F:DNA binding"/>
    <property type="evidence" value="ECO:0007669"/>
    <property type="project" value="InterPro"/>
</dbReference>
<dbReference type="PANTHER" id="PTHR43133:SF46">
    <property type="entry name" value="RNA POLYMERASE SIGMA-70 FACTOR ECF SUBFAMILY"/>
    <property type="match status" value="1"/>
</dbReference>
<dbReference type="Gene3D" id="1.10.10.10">
    <property type="entry name" value="Winged helix-like DNA-binding domain superfamily/Winged helix DNA-binding domain"/>
    <property type="match status" value="1"/>
</dbReference>
<dbReference type="NCBIfam" id="TIGR02937">
    <property type="entry name" value="sigma70-ECF"/>
    <property type="match status" value="1"/>
</dbReference>
<protein>
    <submittedName>
        <fullName evidence="7">RNA polymerase sigma-70 factor, expansion 1 family protein</fullName>
    </submittedName>
</protein>
<evidence type="ECO:0000256" key="1">
    <source>
        <dbReference type="ARBA" id="ARBA00010641"/>
    </source>
</evidence>
<dbReference type="InterPro" id="IPR036388">
    <property type="entry name" value="WH-like_DNA-bd_sf"/>
</dbReference>
<dbReference type="InterPro" id="IPR039425">
    <property type="entry name" value="RNA_pol_sigma-70-like"/>
</dbReference>
<evidence type="ECO:0000259" key="6">
    <source>
        <dbReference type="Pfam" id="PF08281"/>
    </source>
</evidence>
<evidence type="ECO:0000256" key="3">
    <source>
        <dbReference type="ARBA" id="ARBA00023082"/>
    </source>
</evidence>
<dbReference type="InterPro" id="IPR013249">
    <property type="entry name" value="RNA_pol_sigma70_r4_t2"/>
</dbReference>
<dbReference type="NCBIfam" id="TIGR02985">
    <property type="entry name" value="Sig70_bacteroi1"/>
    <property type="match status" value="1"/>
</dbReference>
<dbReference type="InterPro" id="IPR013325">
    <property type="entry name" value="RNA_pol_sigma_r2"/>
</dbReference>
<dbReference type="Gene3D" id="1.10.1740.10">
    <property type="match status" value="1"/>
</dbReference>
<reference evidence="7 8" key="1">
    <citation type="submission" date="2014-02" db="EMBL/GenBank/DDBJ databases">
        <authorList>
            <person name="Sears C."/>
            <person name="Carroll K."/>
            <person name="Sack B.R."/>
            <person name="Qadri F."/>
            <person name="Myers L.L."/>
            <person name="Chung G.-T."/>
            <person name="Escheverria P."/>
            <person name="Fraser C.M."/>
            <person name="Sadzewicz L."/>
            <person name="Shefchek K.A."/>
            <person name="Tallon L."/>
            <person name="Das S.P."/>
            <person name="Daugherty S."/>
            <person name="Mongodin E.F."/>
        </authorList>
    </citation>
    <scope>NUCLEOTIDE SEQUENCE [LARGE SCALE GENOMIC DNA]</scope>
    <source>
        <strain evidence="8">3988T(B)14</strain>
    </source>
</reference>
<dbReference type="AlphaFoldDB" id="A0A015UIC7"/>
<dbReference type="InterPro" id="IPR013324">
    <property type="entry name" value="RNA_pol_sigma_r3/r4-like"/>
</dbReference>
<organism evidence="7 8">
    <name type="scientific">Bacteroides fragilis str. 3988T(B)14</name>
    <dbReference type="NCBI Taxonomy" id="1339315"/>
    <lineage>
        <taxon>Bacteria</taxon>
        <taxon>Pseudomonadati</taxon>
        <taxon>Bacteroidota</taxon>
        <taxon>Bacteroidia</taxon>
        <taxon>Bacteroidales</taxon>
        <taxon>Bacteroidaceae</taxon>
        <taxon>Bacteroides</taxon>
    </lineage>
</organism>
<keyword evidence="4" id="KW-0804">Transcription</keyword>